<proteinExistence type="predicted"/>
<dbReference type="EMBL" id="GBXM01039653">
    <property type="protein sequence ID" value="JAH68924.1"/>
    <property type="molecule type" value="Transcribed_RNA"/>
</dbReference>
<organism evidence="1">
    <name type="scientific">Anguilla anguilla</name>
    <name type="common">European freshwater eel</name>
    <name type="synonym">Muraena anguilla</name>
    <dbReference type="NCBI Taxonomy" id="7936"/>
    <lineage>
        <taxon>Eukaryota</taxon>
        <taxon>Metazoa</taxon>
        <taxon>Chordata</taxon>
        <taxon>Craniata</taxon>
        <taxon>Vertebrata</taxon>
        <taxon>Euteleostomi</taxon>
        <taxon>Actinopterygii</taxon>
        <taxon>Neopterygii</taxon>
        <taxon>Teleostei</taxon>
        <taxon>Anguilliformes</taxon>
        <taxon>Anguillidae</taxon>
        <taxon>Anguilla</taxon>
    </lineage>
</organism>
<accession>A0A0E9USS9</accession>
<dbReference type="AlphaFoldDB" id="A0A0E9USS9"/>
<evidence type="ECO:0000313" key="1">
    <source>
        <dbReference type="EMBL" id="JAH68924.1"/>
    </source>
</evidence>
<reference evidence="1" key="2">
    <citation type="journal article" date="2015" name="Fish Shellfish Immunol.">
        <title>Early steps in the European eel (Anguilla anguilla)-Vibrio vulnificus interaction in the gills: Role of the RtxA13 toxin.</title>
        <authorList>
            <person name="Callol A."/>
            <person name="Pajuelo D."/>
            <person name="Ebbesson L."/>
            <person name="Teles M."/>
            <person name="MacKenzie S."/>
            <person name="Amaro C."/>
        </authorList>
    </citation>
    <scope>NUCLEOTIDE SEQUENCE</scope>
</reference>
<name>A0A0E9USS9_ANGAN</name>
<protein>
    <submittedName>
        <fullName evidence="1">Uncharacterized protein</fullName>
    </submittedName>
</protein>
<sequence>MRILDTKLNLTVDQLGIVIS</sequence>
<reference evidence="1" key="1">
    <citation type="submission" date="2014-11" db="EMBL/GenBank/DDBJ databases">
        <authorList>
            <person name="Amaro Gonzalez C."/>
        </authorList>
    </citation>
    <scope>NUCLEOTIDE SEQUENCE</scope>
</reference>